<dbReference type="InterPro" id="IPR051796">
    <property type="entry name" value="ISF_SsuE-like"/>
</dbReference>
<dbReference type="InterPro" id="IPR029039">
    <property type="entry name" value="Flavoprotein-like_sf"/>
</dbReference>
<dbReference type="PANTHER" id="PTHR43278:SF2">
    <property type="entry name" value="IRON-SULFUR FLAVOPROTEIN"/>
    <property type="match status" value="1"/>
</dbReference>
<name>A0A7C4EXK6_9BACT</name>
<dbReference type="EMBL" id="DTGT01000311">
    <property type="protein sequence ID" value="HGH61576.1"/>
    <property type="molecule type" value="Genomic_DNA"/>
</dbReference>
<dbReference type="Gene3D" id="3.40.50.360">
    <property type="match status" value="1"/>
</dbReference>
<keyword evidence="1" id="KW-0285">Flavoprotein</keyword>
<dbReference type="Pfam" id="PF03358">
    <property type="entry name" value="FMN_red"/>
    <property type="match status" value="1"/>
</dbReference>
<proteinExistence type="predicted"/>
<accession>A0A7C4EXK6</accession>
<evidence type="ECO:0000259" key="3">
    <source>
        <dbReference type="Pfam" id="PF03358"/>
    </source>
</evidence>
<comment type="caution">
    <text evidence="4">The sequence shown here is derived from an EMBL/GenBank/DDBJ whole genome shotgun (WGS) entry which is preliminary data.</text>
</comment>
<reference evidence="4" key="1">
    <citation type="journal article" date="2020" name="mSystems">
        <title>Genome- and Community-Level Interaction Insights into Carbon Utilization and Element Cycling Functions of Hydrothermarchaeota in Hydrothermal Sediment.</title>
        <authorList>
            <person name="Zhou Z."/>
            <person name="Liu Y."/>
            <person name="Xu W."/>
            <person name="Pan J."/>
            <person name="Luo Z.H."/>
            <person name="Li M."/>
        </authorList>
    </citation>
    <scope>NUCLEOTIDE SEQUENCE [LARGE SCALE GENOMIC DNA]</scope>
    <source>
        <strain evidence="4">SpSt-769</strain>
    </source>
</reference>
<evidence type="ECO:0000313" key="4">
    <source>
        <dbReference type="EMBL" id="HGH61576.1"/>
    </source>
</evidence>
<organism evidence="4">
    <name type="scientific">Desulfomonile tiedjei</name>
    <dbReference type="NCBI Taxonomy" id="2358"/>
    <lineage>
        <taxon>Bacteria</taxon>
        <taxon>Pseudomonadati</taxon>
        <taxon>Thermodesulfobacteriota</taxon>
        <taxon>Desulfomonilia</taxon>
        <taxon>Desulfomonilales</taxon>
        <taxon>Desulfomonilaceae</taxon>
        <taxon>Desulfomonile</taxon>
    </lineage>
</organism>
<dbReference type="SUPFAM" id="SSF52218">
    <property type="entry name" value="Flavoproteins"/>
    <property type="match status" value="1"/>
</dbReference>
<dbReference type="PANTHER" id="PTHR43278">
    <property type="entry name" value="NAD(P)H-DEPENDENT FMN-CONTAINING OXIDOREDUCTASE YWQN-RELATED"/>
    <property type="match status" value="1"/>
</dbReference>
<dbReference type="InterPro" id="IPR005025">
    <property type="entry name" value="FMN_Rdtase-like_dom"/>
</dbReference>
<gene>
    <name evidence="4" type="ORF">ENV54_09790</name>
</gene>
<dbReference type="AlphaFoldDB" id="A0A7C4EXK6"/>
<feature type="domain" description="NADPH-dependent FMN reductase-like" evidence="3">
    <location>
        <begin position="1"/>
        <end position="140"/>
    </location>
</feature>
<sequence length="188" mass="20522">MKVVSVLGSPRKKGNTAAVLGWIEEELKRLGHDVERIDAAAQSVKGCLGCYTCQKKLDEPGCVQKDDALQIFDKMIKADAIVYSSPLYCWSWSSQIKPLIDRHFCLVKNGYAEGWTSLIEGKKAALVVTSGGGLENNADLLIKAYENLAAYCKCRPAGVLHVGFAQTPKDLHEDVKKQAAQLARDIVG</sequence>
<protein>
    <submittedName>
        <fullName evidence="4">Flavodoxin family protein</fullName>
    </submittedName>
</protein>
<dbReference type="GO" id="GO:0016491">
    <property type="term" value="F:oxidoreductase activity"/>
    <property type="evidence" value="ECO:0007669"/>
    <property type="project" value="InterPro"/>
</dbReference>
<evidence type="ECO:0000256" key="1">
    <source>
        <dbReference type="ARBA" id="ARBA00022630"/>
    </source>
</evidence>
<keyword evidence="2" id="KW-0288">FMN</keyword>
<evidence type="ECO:0000256" key="2">
    <source>
        <dbReference type="ARBA" id="ARBA00022643"/>
    </source>
</evidence>